<evidence type="ECO:0000313" key="2">
    <source>
        <dbReference type="Proteomes" id="UP000525078"/>
    </source>
</evidence>
<evidence type="ECO:0000313" key="1">
    <source>
        <dbReference type="EMBL" id="KAF4369366.1"/>
    </source>
</evidence>
<dbReference type="AlphaFoldDB" id="A0A7J6FF89"/>
<proteinExistence type="predicted"/>
<comment type="caution">
    <text evidence="1">The sequence shown here is derived from an EMBL/GenBank/DDBJ whole genome shotgun (WGS) entry which is preliminary data.</text>
</comment>
<gene>
    <name evidence="1" type="ORF">F8388_019591</name>
</gene>
<organism evidence="1 2">
    <name type="scientific">Cannabis sativa</name>
    <name type="common">Hemp</name>
    <name type="synonym">Marijuana</name>
    <dbReference type="NCBI Taxonomy" id="3483"/>
    <lineage>
        <taxon>Eukaryota</taxon>
        <taxon>Viridiplantae</taxon>
        <taxon>Streptophyta</taxon>
        <taxon>Embryophyta</taxon>
        <taxon>Tracheophyta</taxon>
        <taxon>Spermatophyta</taxon>
        <taxon>Magnoliopsida</taxon>
        <taxon>eudicotyledons</taxon>
        <taxon>Gunneridae</taxon>
        <taxon>Pentapetalae</taxon>
        <taxon>rosids</taxon>
        <taxon>fabids</taxon>
        <taxon>Rosales</taxon>
        <taxon>Cannabaceae</taxon>
        <taxon>Cannabis</taxon>
    </lineage>
</organism>
<dbReference type="Proteomes" id="UP000525078">
    <property type="component" value="Unassembled WGS sequence"/>
</dbReference>
<protein>
    <submittedName>
        <fullName evidence="1">Uncharacterized protein</fullName>
    </submittedName>
</protein>
<accession>A0A7J6FF89</accession>
<sequence>MSKESLTSSDNNKINCIICRVMDINIEIEDVVIKDNDMPNIEVEDEDFYALLLTATQTAQKPHKTAQPKLLLGRDVNSFDIRLLDFLLGNSDSQHSILHCSLQLIHLRILRQPEPPEELPAAAFHPVPRVVLVFLLHIPLSADLQHSSLLDLHLHLLLLKPWYIGLEHVSLRSFFPINSSEVSFEISGTERRKSLKGSHTSIENGSKMLLLLIKPKSLLRHFVADFSLVEDDTHCPVLLSPPKFIKGIQGSHLQAFHHLLKNLLFITKRCPLRVKGLLQTLLFFNQIIDLDLETGKKSTKTFPLVLNGINILCQGLIVCLELSSGWHITNLLLQSLQKKRKNYNIA</sequence>
<dbReference type="EMBL" id="JAATIP010000128">
    <property type="protein sequence ID" value="KAF4369366.1"/>
    <property type="molecule type" value="Genomic_DNA"/>
</dbReference>
<name>A0A7J6FF89_CANSA</name>
<reference evidence="1 2" key="1">
    <citation type="journal article" date="2020" name="bioRxiv">
        <title>Sequence and annotation of 42 cannabis genomes reveals extensive copy number variation in cannabinoid synthesis and pathogen resistance genes.</title>
        <authorList>
            <person name="Mckernan K.J."/>
            <person name="Helbert Y."/>
            <person name="Kane L.T."/>
            <person name="Ebling H."/>
            <person name="Zhang L."/>
            <person name="Liu B."/>
            <person name="Eaton Z."/>
            <person name="Mclaughlin S."/>
            <person name="Kingan S."/>
            <person name="Baybayan P."/>
            <person name="Concepcion G."/>
            <person name="Jordan M."/>
            <person name="Riva A."/>
            <person name="Barbazuk W."/>
            <person name="Harkins T."/>
        </authorList>
    </citation>
    <scope>NUCLEOTIDE SEQUENCE [LARGE SCALE GENOMIC DNA]</scope>
    <source>
        <strain evidence="2">cv. Jamaican Lion 4</strain>
        <tissue evidence="1">Leaf</tissue>
    </source>
</reference>